<dbReference type="GO" id="GO:0005780">
    <property type="term" value="C:extrinsic component of intraperoxisomal membrane"/>
    <property type="evidence" value="ECO:0007669"/>
    <property type="project" value="InterPro"/>
</dbReference>
<evidence type="ECO:0000313" key="8">
    <source>
        <dbReference type="Proteomes" id="UP001140502"/>
    </source>
</evidence>
<dbReference type="InterPro" id="IPR024758">
    <property type="entry name" value="Inp1"/>
</dbReference>
<evidence type="ECO:0000256" key="5">
    <source>
        <dbReference type="ARBA" id="ARBA00023136"/>
    </source>
</evidence>
<comment type="caution">
    <text evidence="7">The sequence shown here is derived from an EMBL/GenBank/DDBJ whole genome shotgun (WGS) entry which is preliminary data.</text>
</comment>
<protein>
    <recommendedName>
        <fullName evidence="4">Inheritance of peroxisomes protein 1</fullName>
    </recommendedName>
</protein>
<keyword evidence="5" id="KW-0472">Membrane</keyword>
<dbReference type="Proteomes" id="UP001140502">
    <property type="component" value="Unassembled WGS sequence"/>
</dbReference>
<evidence type="ECO:0000256" key="6">
    <source>
        <dbReference type="SAM" id="MobiDB-lite"/>
    </source>
</evidence>
<name>A0A9W8WBZ8_9HYPO</name>
<dbReference type="Pfam" id="PF12634">
    <property type="entry name" value="Inp1"/>
    <property type="match status" value="1"/>
</dbReference>
<feature type="region of interest" description="Disordered" evidence="6">
    <location>
        <begin position="719"/>
        <end position="778"/>
    </location>
</feature>
<feature type="region of interest" description="Disordered" evidence="6">
    <location>
        <begin position="181"/>
        <end position="340"/>
    </location>
</feature>
<feature type="compositionally biased region" description="Basic and acidic residues" evidence="6">
    <location>
        <begin position="752"/>
        <end position="778"/>
    </location>
</feature>
<evidence type="ECO:0000256" key="2">
    <source>
        <dbReference type="ARBA" id="ARBA00004421"/>
    </source>
</evidence>
<evidence type="ECO:0000256" key="3">
    <source>
        <dbReference type="ARBA" id="ARBA00010707"/>
    </source>
</evidence>
<comment type="function">
    <text evidence="1">Required for peroxisome inheritance.</text>
</comment>
<feature type="compositionally biased region" description="Polar residues" evidence="6">
    <location>
        <begin position="325"/>
        <end position="340"/>
    </location>
</feature>
<evidence type="ECO:0000313" key="7">
    <source>
        <dbReference type="EMBL" id="KAJ4319384.1"/>
    </source>
</evidence>
<dbReference type="OrthoDB" id="4097008at2759"/>
<feature type="compositionally biased region" description="Low complexity" evidence="6">
    <location>
        <begin position="235"/>
        <end position="252"/>
    </location>
</feature>
<gene>
    <name evidence="7" type="ORF">N0V84_006366</name>
</gene>
<feature type="compositionally biased region" description="Basic residues" evidence="6">
    <location>
        <begin position="729"/>
        <end position="751"/>
    </location>
</feature>
<feature type="compositionally biased region" description="Polar residues" evidence="6">
    <location>
        <begin position="593"/>
        <end position="603"/>
    </location>
</feature>
<comment type="subcellular location">
    <subcellularLocation>
        <location evidence="2">Peroxisome membrane</location>
        <topology evidence="2">Peripheral membrane protein</topology>
    </subcellularLocation>
</comment>
<feature type="compositionally biased region" description="Basic and acidic residues" evidence="6">
    <location>
        <begin position="450"/>
        <end position="494"/>
    </location>
</feature>
<dbReference type="GO" id="GO:0045033">
    <property type="term" value="P:peroxisome inheritance"/>
    <property type="evidence" value="ECO:0007669"/>
    <property type="project" value="InterPro"/>
</dbReference>
<feature type="compositionally biased region" description="Basic and acidic residues" evidence="6">
    <location>
        <begin position="520"/>
        <end position="531"/>
    </location>
</feature>
<feature type="compositionally biased region" description="Polar residues" evidence="6">
    <location>
        <begin position="254"/>
        <end position="271"/>
    </location>
</feature>
<organism evidence="7 8">
    <name type="scientific">Fusarium piperis</name>
    <dbReference type="NCBI Taxonomy" id="1435070"/>
    <lineage>
        <taxon>Eukaryota</taxon>
        <taxon>Fungi</taxon>
        <taxon>Dikarya</taxon>
        <taxon>Ascomycota</taxon>
        <taxon>Pezizomycotina</taxon>
        <taxon>Sordariomycetes</taxon>
        <taxon>Hypocreomycetidae</taxon>
        <taxon>Hypocreales</taxon>
        <taxon>Nectriaceae</taxon>
        <taxon>Fusarium</taxon>
        <taxon>Fusarium solani species complex</taxon>
    </lineage>
</organism>
<sequence>MDDSTHPRPYRVPRRVATAPIPLRAAMNAGSPDPDSLVETLYNHPNAKIISFTASGRALSRSPGGPDDEPGTLSWSSQLERTIAVGPFRIYRAPGSVAFLNCGSALQPILPKSQCWCIDEVNSKFVLQIRRPNYWRIELPVQDPEDQTLAEALRGVFDKILQFEKTECPFKRSFTVDLPERPQTPVTRRPWTPVQRSLPVTPAFDSMSSVGSRRSSFVGRASTPTPLSRPYPDFSTSPLSSRPTSSASCAASYPQLQVPKSRSRAQTNIAQPNDDVHASMLGDASESRLRKRSPSPALMPSLAERASPKPLDAVLERPAEPDSSDPFQPNSSGTLSESPSISVARHVEMIDAIPRPNVGTKKVDRCPSFSSEAYTNSSDGGSPQFSATSVSDEPSVYELHEGSGYRGGRMKARLRRTAGFTMSRSVTLPPHLMLAMNKPSPSENITPPSKEPEHPEAGSHQPDSLDKADKQPTVEKDDKVEPQHRRRDSEESFHSVESWHSSSAPVPLSPLTSQPDSPIEEIHEEREDHKTTTLLSPLLETDKALESASSSGMPCAWESDSDSDDNVSVPSNSAPTTSDGDSNTSALPRDANGESTPPSQSQRPAARHRATTSSISVRRRPLSPLPSAANLFTPPMVSTTERRTYKSRLETVKNLPMAIIAKTCEMIIGPPSHLITLMLQVAAKIVAGQWRGLVYGYGDDGEQIPVQWDYSEGDFSDWSDDEPHIGSHHDHHGHYRPHGHHGHRRHSSHTMHGHDKEEAATKDATAESSDDSRSWGVD</sequence>
<dbReference type="AlphaFoldDB" id="A0A9W8WBZ8"/>
<evidence type="ECO:0000256" key="1">
    <source>
        <dbReference type="ARBA" id="ARBA00003594"/>
    </source>
</evidence>
<proteinExistence type="inferred from homology"/>
<dbReference type="EMBL" id="JAPEUR010000125">
    <property type="protein sequence ID" value="KAJ4319384.1"/>
    <property type="molecule type" value="Genomic_DNA"/>
</dbReference>
<accession>A0A9W8WBZ8</accession>
<feature type="region of interest" description="Disordered" evidence="6">
    <location>
        <begin position="370"/>
        <end position="633"/>
    </location>
</feature>
<feature type="compositionally biased region" description="Low complexity" evidence="6">
    <location>
        <begin position="206"/>
        <end position="222"/>
    </location>
</feature>
<comment type="similarity">
    <text evidence="3">Belongs to the INP1 family.</text>
</comment>
<reference evidence="7" key="1">
    <citation type="submission" date="2022-10" db="EMBL/GenBank/DDBJ databases">
        <title>Tapping the CABI collections for fungal endophytes: first genome assemblies for Collariella, Neodidymelliopsis, Ascochyta clinopodiicola, Didymella pomorum, Didymosphaeria variabile, Neocosmospora piperis and Neocucurbitaria cava.</title>
        <authorList>
            <person name="Hill R."/>
        </authorList>
    </citation>
    <scope>NUCLEOTIDE SEQUENCE</scope>
    <source>
        <strain evidence="7">IMI 366586</strain>
    </source>
</reference>
<feature type="compositionally biased region" description="Polar residues" evidence="6">
    <location>
        <begin position="574"/>
        <end position="586"/>
    </location>
</feature>
<evidence type="ECO:0000256" key="4">
    <source>
        <dbReference type="ARBA" id="ARBA00021397"/>
    </source>
</evidence>
<feature type="compositionally biased region" description="Polar residues" evidence="6">
    <location>
        <begin position="370"/>
        <end position="392"/>
    </location>
</feature>
<keyword evidence="8" id="KW-1185">Reference proteome</keyword>